<keyword evidence="7" id="KW-1185">Reference proteome</keyword>
<dbReference type="PROSITE" id="PS00061">
    <property type="entry name" value="ADH_SHORT"/>
    <property type="match status" value="1"/>
</dbReference>
<dbReference type="InterPro" id="IPR020904">
    <property type="entry name" value="Sc_DH/Rdtase_CS"/>
</dbReference>
<evidence type="ECO:0000256" key="2">
    <source>
        <dbReference type="ARBA" id="ARBA00023002"/>
    </source>
</evidence>
<reference evidence="7" key="1">
    <citation type="submission" date="2020-06" db="EMBL/GenBank/DDBJ databases">
        <title>Draft genomic sequence of Geomonas sp. Red330.</title>
        <authorList>
            <person name="Itoh H."/>
            <person name="Zhenxing X."/>
            <person name="Ushijima N."/>
            <person name="Masuda Y."/>
            <person name="Shiratori Y."/>
            <person name="Senoo K."/>
        </authorList>
    </citation>
    <scope>NUCLEOTIDE SEQUENCE [LARGE SCALE GENOMIC DNA]</scope>
    <source>
        <strain evidence="7">Red330</strain>
    </source>
</reference>
<dbReference type="PRINTS" id="PR00081">
    <property type="entry name" value="GDHRDH"/>
</dbReference>
<dbReference type="InterPro" id="IPR036291">
    <property type="entry name" value="NAD(P)-bd_dom_sf"/>
</dbReference>
<dbReference type="Pfam" id="PF00106">
    <property type="entry name" value="adh_short"/>
    <property type="match status" value="1"/>
</dbReference>
<comment type="similarity">
    <text evidence="1 3">Belongs to the short-chain dehydrogenases/reductases (SDR) family.</text>
</comment>
<dbReference type="PANTHER" id="PTHR44196:SF1">
    <property type="entry name" value="DEHYDROGENASE_REDUCTASE SDR FAMILY MEMBER 7B"/>
    <property type="match status" value="1"/>
</dbReference>
<dbReference type="PANTHER" id="PTHR44196">
    <property type="entry name" value="DEHYDROGENASE/REDUCTASE SDR FAMILY MEMBER 7B"/>
    <property type="match status" value="1"/>
</dbReference>
<dbReference type="GO" id="GO:0016491">
    <property type="term" value="F:oxidoreductase activity"/>
    <property type="evidence" value="ECO:0007669"/>
    <property type="project" value="UniProtKB-KW"/>
</dbReference>
<proteinExistence type="inferred from homology"/>
<dbReference type="PRINTS" id="PR00080">
    <property type="entry name" value="SDRFAMILY"/>
</dbReference>
<keyword evidence="4" id="KW-0472">Membrane</keyword>
<evidence type="ECO:0000256" key="3">
    <source>
        <dbReference type="RuleBase" id="RU000363"/>
    </source>
</evidence>
<organism evidence="6 7">
    <name type="scientific">Geomonas silvestris</name>
    <dbReference type="NCBI Taxonomy" id="2740184"/>
    <lineage>
        <taxon>Bacteria</taxon>
        <taxon>Pseudomonadati</taxon>
        <taxon>Thermodesulfobacteriota</taxon>
        <taxon>Desulfuromonadia</taxon>
        <taxon>Geobacterales</taxon>
        <taxon>Geobacteraceae</taxon>
        <taxon>Geomonas</taxon>
    </lineage>
</organism>
<sequence length="335" mass="36309">MSERLQGKVVVVTGASAGVGRATARAFARAGASVALLARNQERLDQACAGLEGAGVRALGIVVDVADAEQVEAAAARVEAELGPIEVWVNNAMVSVFSPVKEMQHEEYRRVTEVTYLGAVYGTCAALKRMLPRNRGTIIQVGSALAERSIPLQSAYCGAKHALRGFTDSLRCELIHDRSKVHLTMVQLPALNTPQFAWVKSRLPRKPQPVPPIFQPEVAADAIVWAALHRRRELYVGFPTVQAMWGNKFIAGWLDHYLARTGYASQQTDEPEDPGRPDNLWQSVSGPFGAHGSFDSSAHPASCEVWMAERKWWGAALIGGGLAAAALLCSRRRCC</sequence>
<evidence type="ECO:0000259" key="5">
    <source>
        <dbReference type="SMART" id="SM00822"/>
    </source>
</evidence>
<keyword evidence="4" id="KW-0812">Transmembrane</keyword>
<dbReference type="Proteomes" id="UP000556026">
    <property type="component" value="Unassembled WGS sequence"/>
</dbReference>
<evidence type="ECO:0000256" key="1">
    <source>
        <dbReference type="ARBA" id="ARBA00006484"/>
    </source>
</evidence>
<comment type="caution">
    <text evidence="6">The sequence shown here is derived from an EMBL/GenBank/DDBJ whole genome shotgun (WGS) entry which is preliminary data.</text>
</comment>
<feature type="transmembrane region" description="Helical" evidence="4">
    <location>
        <begin position="312"/>
        <end position="329"/>
    </location>
</feature>
<evidence type="ECO:0000313" key="6">
    <source>
        <dbReference type="EMBL" id="GFO57720.1"/>
    </source>
</evidence>
<dbReference type="NCBIfam" id="NF005495">
    <property type="entry name" value="PRK07109.1"/>
    <property type="match status" value="1"/>
</dbReference>
<accession>A0A6V8MCJ3</accession>
<gene>
    <name evidence="6" type="ORF">GMST_00450</name>
</gene>
<keyword evidence="4" id="KW-1133">Transmembrane helix</keyword>
<keyword evidence="2" id="KW-0560">Oxidoreductase</keyword>
<name>A0A6V8MCJ3_9BACT</name>
<evidence type="ECO:0000256" key="4">
    <source>
        <dbReference type="SAM" id="Phobius"/>
    </source>
</evidence>
<evidence type="ECO:0000313" key="7">
    <source>
        <dbReference type="Proteomes" id="UP000556026"/>
    </source>
</evidence>
<dbReference type="AlphaFoldDB" id="A0A6V8MCJ3"/>
<dbReference type="SMART" id="SM00822">
    <property type="entry name" value="PKS_KR"/>
    <property type="match status" value="1"/>
</dbReference>
<dbReference type="EMBL" id="BLXX01000001">
    <property type="protein sequence ID" value="GFO57720.1"/>
    <property type="molecule type" value="Genomic_DNA"/>
</dbReference>
<dbReference type="InterPro" id="IPR057326">
    <property type="entry name" value="KR_dom"/>
</dbReference>
<dbReference type="InterPro" id="IPR002347">
    <property type="entry name" value="SDR_fam"/>
</dbReference>
<dbReference type="GO" id="GO:0016020">
    <property type="term" value="C:membrane"/>
    <property type="evidence" value="ECO:0007669"/>
    <property type="project" value="TreeGrafter"/>
</dbReference>
<dbReference type="RefSeq" id="WP_183352490.1">
    <property type="nucleotide sequence ID" value="NZ_BLXX01000001.1"/>
</dbReference>
<dbReference type="SUPFAM" id="SSF51735">
    <property type="entry name" value="NAD(P)-binding Rossmann-fold domains"/>
    <property type="match status" value="1"/>
</dbReference>
<feature type="domain" description="Ketoreductase" evidence="5">
    <location>
        <begin position="8"/>
        <end position="194"/>
    </location>
</feature>
<dbReference type="Gene3D" id="3.40.50.720">
    <property type="entry name" value="NAD(P)-binding Rossmann-like Domain"/>
    <property type="match status" value="1"/>
</dbReference>
<protein>
    <submittedName>
        <fullName evidence="6">Short-chain dehydrogenase</fullName>
    </submittedName>
</protein>